<evidence type="ECO:0000313" key="3">
    <source>
        <dbReference type="Proteomes" id="UP001174909"/>
    </source>
</evidence>
<name>A0AA35SF67_GEOBA</name>
<reference evidence="2" key="1">
    <citation type="submission" date="2023-03" db="EMBL/GenBank/DDBJ databases">
        <authorList>
            <person name="Steffen K."/>
            <person name="Cardenas P."/>
        </authorList>
    </citation>
    <scope>NUCLEOTIDE SEQUENCE</scope>
</reference>
<evidence type="ECO:0000256" key="1">
    <source>
        <dbReference type="SAM" id="Phobius"/>
    </source>
</evidence>
<keyword evidence="1" id="KW-1133">Transmembrane helix</keyword>
<sequence length="69" mass="8202">MHKKVVGTLILIRTTLFCCFLVFVLKPQRGGMCVAISTRCRVWKLDLRVIWQLRFLDFRVIVIFRRHGP</sequence>
<protein>
    <submittedName>
        <fullName evidence="2">Uncharacterized protein</fullName>
    </submittedName>
</protein>
<organism evidence="2 3">
    <name type="scientific">Geodia barretti</name>
    <name type="common">Barrett's horny sponge</name>
    <dbReference type="NCBI Taxonomy" id="519541"/>
    <lineage>
        <taxon>Eukaryota</taxon>
        <taxon>Metazoa</taxon>
        <taxon>Porifera</taxon>
        <taxon>Demospongiae</taxon>
        <taxon>Heteroscleromorpha</taxon>
        <taxon>Tetractinellida</taxon>
        <taxon>Astrophorina</taxon>
        <taxon>Geodiidae</taxon>
        <taxon>Geodia</taxon>
    </lineage>
</organism>
<comment type="caution">
    <text evidence="2">The sequence shown here is derived from an EMBL/GenBank/DDBJ whole genome shotgun (WGS) entry which is preliminary data.</text>
</comment>
<feature type="transmembrane region" description="Helical" evidence="1">
    <location>
        <begin position="6"/>
        <end position="25"/>
    </location>
</feature>
<keyword evidence="3" id="KW-1185">Reference proteome</keyword>
<accession>A0AA35SF67</accession>
<feature type="non-terminal residue" evidence="2">
    <location>
        <position position="1"/>
    </location>
</feature>
<proteinExistence type="predicted"/>
<keyword evidence="1" id="KW-0812">Transmembrane</keyword>
<keyword evidence="1" id="KW-0472">Membrane</keyword>
<evidence type="ECO:0000313" key="2">
    <source>
        <dbReference type="EMBL" id="CAI8028980.1"/>
    </source>
</evidence>
<dbReference type="EMBL" id="CASHTH010002370">
    <property type="protein sequence ID" value="CAI8028980.1"/>
    <property type="molecule type" value="Genomic_DNA"/>
</dbReference>
<dbReference type="Proteomes" id="UP001174909">
    <property type="component" value="Unassembled WGS sequence"/>
</dbReference>
<dbReference type="AlphaFoldDB" id="A0AA35SF67"/>
<gene>
    <name evidence="2" type="ORF">GBAR_LOCUS16482</name>
</gene>